<evidence type="ECO:0000313" key="3">
    <source>
        <dbReference type="Proteomes" id="UP000541444"/>
    </source>
</evidence>
<reference evidence="2 3" key="1">
    <citation type="journal article" date="2020" name="IScience">
        <title>Genome Sequencing of the Endangered Kingdonia uniflora (Circaeasteraceae, Ranunculales) Reveals Potential Mechanisms of Evolutionary Specialization.</title>
        <authorList>
            <person name="Sun Y."/>
            <person name="Deng T."/>
            <person name="Zhang A."/>
            <person name="Moore M.J."/>
            <person name="Landis J.B."/>
            <person name="Lin N."/>
            <person name="Zhang H."/>
            <person name="Zhang X."/>
            <person name="Huang J."/>
            <person name="Zhang X."/>
            <person name="Sun H."/>
            <person name="Wang H."/>
        </authorList>
    </citation>
    <scope>NUCLEOTIDE SEQUENCE [LARGE SCALE GENOMIC DNA]</scope>
    <source>
        <strain evidence="2">TB1705</strain>
        <tissue evidence="2">Leaf</tissue>
    </source>
</reference>
<dbReference type="Pfam" id="PF19259">
    <property type="entry name" value="Ty3_capsid"/>
    <property type="match status" value="1"/>
</dbReference>
<accession>A0A7J7KY25</accession>
<feature type="domain" description="Ty3 transposon capsid-like protein" evidence="1">
    <location>
        <begin position="46"/>
        <end position="121"/>
    </location>
</feature>
<evidence type="ECO:0000313" key="2">
    <source>
        <dbReference type="EMBL" id="KAF6135279.1"/>
    </source>
</evidence>
<dbReference type="InterPro" id="IPR045358">
    <property type="entry name" value="Ty3_capsid"/>
</dbReference>
<organism evidence="2 3">
    <name type="scientific">Kingdonia uniflora</name>
    <dbReference type="NCBI Taxonomy" id="39325"/>
    <lineage>
        <taxon>Eukaryota</taxon>
        <taxon>Viridiplantae</taxon>
        <taxon>Streptophyta</taxon>
        <taxon>Embryophyta</taxon>
        <taxon>Tracheophyta</taxon>
        <taxon>Spermatophyta</taxon>
        <taxon>Magnoliopsida</taxon>
        <taxon>Ranunculales</taxon>
        <taxon>Circaeasteraceae</taxon>
        <taxon>Kingdonia</taxon>
    </lineage>
</organism>
<keyword evidence="3" id="KW-1185">Reference proteome</keyword>
<name>A0A7J7KY25_9MAGN</name>
<dbReference type="AlphaFoldDB" id="A0A7J7KY25"/>
<dbReference type="OrthoDB" id="1934742at2759"/>
<dbReference type="Proteomes" id="UP000541444">
    <property type="component" value="Unassembled WGS sequence"/>
</dbReference>
<comment type="caution">
    <text evidence="2">The sequence shown here is derived from an EMBL/GenBank/DDBJ whole genome shotgun (WGS) entry which is preliminary data.</text>
</comment>
<feature type="non-terminal residue" evidence="2">
    <location>
        <position position="125"/>
    </location>
</feature>
<evidence type="ECO:0000259" key="1">
    <source>
        <dbReference type="Pfam" id="PF19259"/>
    </source>
</evidence>
<sequence>MEVDGDVDITEIDSDSSDTEFIKERSGIGKSSNPIRNLRINLKIEIPVFDGSIDAEILDNWLDRLELYFSINEYSNAQQICFVTLKFASHTLTWWKSYQKCHDVGSLSWKEFKILVQKQFYPIGY</sequence>
<dbReference type="EMBL" id="JACGCM010002803">
    <property type="protein sequence ID" value="KAF6135279.1"/>
    <property type="molecule type" value="Genomic_DNA"/>
</dbReference>
<proteinExistence type="predicted"/>
<gene>
    <name evidence="2" type="ORF">GIB67_021641</name>
</gene>
<protein>
    <recommendedName>
        <fullName evidence="1">Ty3 transposon capsid-like protein domain-containing protein</fullName>
    </recommendedName>
</protein>